<comment type="caution">
    <text evidence="1">The sequence shown here is derived from an EMBL/GenBank/DDBJ whole genome shotgun (WGS) entry which is preliminary data.</text>
</comment>
<organism evidence="1 2">
    <name type="scientific">Arthrobacter ginkgonis</name>
    <dbReference type="NCBI Taxonomy" id="1630594"/>
    <lineage>
        <taxon>Bacteria</taxon>
        <taxon>Bacillati</taxon>
        <taxon>Actinomycetota</taxon>
        <taxon>Actinomycetes</taxon>
        <taxon>Micrococcales</taxon>
        <taxon>Micrococcaceae</taxon>
        <taxon>Arthrobacter</taxon>
    </lineage>
</organism>
<evidence type="ECO:0000313" key="1">
    <source>
        <dbReference type="EMBL" id="GAA3681907.1"/>
    </source>
</evidence>
<protein>
    <submittedName>
        <fullName evidence="1">Uncharacterized protein</fullName>
    </submittedName>
</protein>
<gene>
    <name evidence="1" type="ORF">GCM10023081_19990</name>
</gene>
<reference evidence="2" key="1">
    <citation type="journal article" date="2019" name="Int. J. Syst. Evol. Microbiol.">
        <title>The Global Catalogue of Microorganisms (GCM) 10K type strain sequencing project: providing services to taxonomists for standard genome sequencing and annotation.</title>
        <authorList>
            <consortium name="The Broad Institute Genomics Platform"/>
            <consortium name="The Broad Institute Genome Sequencing Center for Infectious Disease"/>
            <person name="Wu L."/>
            <person name="Ma J."/>
        </authorList>
    </citation>
    <scope>NUCLEOTIDE SEQUENCE [LARGE SCALE GENOMIC DNA]</scope>
    <source>
        <strain evidence="2">JCM 30742</strain>
    </source>
</reference>
<proteinExistence type="predicted"/>
<dbReference type="EMBL" id="BAABEO010000012">
    <property type="protein sequence ID" value="GAA3681907.1"/>
    <property type="molecule type" value="Genomic_DNA"/>
</dbReference>
<name>A0ABP7C6W0_9MICC</name>
<keyword evidence="2" id="KW-1185">Reference proteome</keyword>
<accession>A0ABP7C6W0</accession>
<sequence length="113" mass="12349">MNDQQMAAFITENRTASRIYMLGRTDGYVHGHADGHREAADAAELAARAYYAMDAAEAHTRAFSRAAADALTVPRFQDRPTPVATVKPVPTLEAFMSGLRRGGWLRDVQEVAA</sequence>
<dbReference type="Proteomes" id="UP001500752">
    <property type="component" value="Unassembled WGS sequence"/>
</dbReference>
<evidence type="ECO:0000313" key="2">
    <source>
        <dbReference type="Proteomes" id="UP001500752"/>
    </source>
</evidence>